<evidence type="ECO:0000256" key="1">
    <source>
        <dbReference type="SAM" id="MobiDB-lite"/>
    </source>
</evidence>
<dbReference type="Pfam" id="PF09954">
    <property type="entry name" value="DUF2188"/>
    <property type="match status" value="1"/>
</dbReference>
<geneLocation type="plasmid" evidence="3">
    <name>pLA01-117_113k</name>
</geneLocation>
<dbReference type="KEGG" id="lsh:CAB17_19865"/>
<evidence type="ECO:0000313" key="3">
    <source>
        <dbReference type="Proteomes" id="UP000234343"/>
    </source>
</evidence>
<protein>
    <recommendedName>
        <fullName evidence="4">DUF2188 domain-containing protein</fullName>
    </recommendedName>
</protein>
<name>A0A2H5FRN2_9GAMM</name>
<feature type="region of interest" description="Disordered" evidence="1">
    <location>
        <begin position="37"/>
        <end position="58"/>
    </location>
</feature>
<dbReference type="EMBL" id="CP025493">
    <property type="protein sequence ID" value="AUH74204.1"/>
    <property type="molecule type" value="Genomic_DNA"/>
</dbReference>
<sequence>MKKSGSSQILDHLETKKEAFIKARLLSIKERSELVIHGKDGQIESKDSHGHDPRNIKG</sequence>
<evidence type="ECO:0000313" key="2">
    <source>
        <dbReference type="EMBL" id="AUH74204.1"/>
    </source>
</evidence>
<dbReference type="AlphaFoldDB" id="A0A2H5FRN2"/>
<dbReference type="InterPro" id="IPR018691">
    <property type="entry name" value="DUF2188"/>
</dbReference>
<proteinExistence type="predicted"/>
<organism evidence="2 3">
    <name type="scientific">Legionella sainthelensi</name>
    <dbReference type="NCBI Taxonomy" id="28087"/>
    <lineage>
        <taxon>Bacteria</taxon>
        <taxon>Pseudomonadati</taxon>
        <taxon>Pseudomonadota</taxon>
        <taxon>Gammaproteobacteria</taxon>
        <taxon>Legionellales</taxon>
        <taxon>Legionellaceae</taxon>
        <taxon>Legionella</taxon>
    </lineage>
</organism>
<reference evidence="2 3" key="1">
    <citation type="submission" date="2017-12" db="EMBL/GenBank/DDBJ databases">
        <title>Legionella sainthelensi LA01-117, whole genome sequence of a clinical isolate from New Zealand.</title>
        <authorList>
            <person name="Cree S.L."/>
            <person name="Slow S."/>
            <person name="Kennedy M.A."/>
            <person name="Murdoch D.R."/>
            <person name="Biggs P.J."/>
            <person name="Anderson T."/>
        </authorList>
    </citation>
    <scope>NUCLEOTIDE SEQUENCE [LARGE SCALE GENOMIC DNA]</scope>
    <source>
        <strain evidence="2 3">LA01-117</strain>
        <plasmid evidence="3">pLA01-117_113k</plasmid>
    </source>
</reference>
<gene>
    <name evidence="2" type="ORF">CAB17_19865</name>
</gene>
<accession>A0A2H5FRN2</accession>
<keyword evidence="3" id="KW-1185">Reference proteome</keyword>
<dbReference type="Proteomes" id="UP000234343">
    <property type="component" value="Plasmid pLA01-117_113k"/>
</dbReference>
<evidence type="ECO:0008006" key="4">
    <source>
        <dbReference type="Google" id="ProtNLM"/>
    </source>
</evidence>
<dbReference type="RefSeq" id="WP_101901834.1">
    <property type="nucleotide sequence ID" value="NZ_CP025493.2"/>
</dbReference>
<keyword evidence="2" id="KW-0614">Plasmid</keyword>